<feature type="domain" description="DUF4931" evidence="2">
    <location>
        <begin position="134"/>
        <end position="251"/>
    </location>
</feature>
<evidence type="ECO:0000259" key="1">
    <source>
        <dbReference type="Pfam" id="PF16285"/>
    </source>
</evidence>
<evidence type="ECO:0000313" key="4">
    <source>
        <dbReference type="Proteomes" id="UP001067121"/>
    </source>
</evidence>
<dbReference type="GeneID" id="76986316"/>
<evidence type="ECO:0000259" key="2">
    <source>
        <dbReference type="Pfam" id="PF20956"/>
    </source>
</evidence>
<proteinExistence type="predicted"/>
<accession>A0AAP3CLQ0</accession>
<dbReference type="RefSeq" id="WP_010329454.1">
    <property type="nucleotide sequence ID" value="NZ_CBDIAD010000044.1"/>
</dbReference>
<dbReference type="Pfam" id="PF16285">
    <property type="entry name" value="DUF4931_N"/>
    <property type="match status" value="1"/>
</dbReference>
<dbReference type="Pfam" id="PF20956">
    <property type="entry name" value="DUF4931_C"/>
    <property type="match status" value="1"/>
</dbReference>
<dbReference type="SUPFAM" id="SSF54197">
    <property type="entry name" value="HIT-like"/>
    <property type="match status" value="1"/>
</dbReference>
<dbReference type="InterPro" id="IPR012361">
    <property type="entry name" value="GalT_short"/>
</dbReference>
<gene>
    <name evidence="3" type="ORF">MOC71_17335</name>
</gene>
<dbReference type="InterPro" id="IPR049285">
    <property type="entry name" value="DUF4931_C"/>
</dbReference>
<dbReference type="PIRSF" id="PIRSF031505">
    <property type="entry name" value="GalT_short"/>
    <property type="match status" value="1"/>
</dbReference>
<dbReference type="Proteomes" id="UP001067121">
    <property type="component" value="Unassembled WGS sequence"/>
</dbReference>
<comment type="caution">
    <text evidence="3">The sequence shown here is derived from an EMBL/GenBank/DDBJ whole genome shotgun (WGS) entry which is preliminary data.</text>
</comment>
<name>A0AAP3CLQ0_BACVA</name>
<evidence type="ECO:0000313" key="3">
    <source>
        <dbReference type="EMBL" id="MCY8318451.1"/>
    </source>
</evidence>
<dbReference type="EMBL" id="JALAOH010000061">
    <property type="protein sequence ID" value="MCY8318451.1"/>
    <property type="molecule type" value="Genomic_DNA"/>
</dbReference>
<sequence length="263" mass="30356">MQKLYFSSYIGAQKPETIVNKQNACPFCDRDNLTGILETEGDMIWLENKYPTIQDTYQTLIVETGQCDEDITTYSIQKMRKLIQFGLEKLIHMEKDPQYKSVILYKNHGPLSGGSIKHAHMQIVGLKHADYMESLSYENFLGIKVAEHPNKAEFNLSSDPIMGFTEMNVIISDSLENTDLMADYIQTAVTYLTQDFSYKCTSYNLFFYHTNQKIICKIVPRFVVSPFFVGYKIPQVSVDQRLHEIKEELQTKLNASRKENNVL</sequence>
<dbReference type="Gene3D" id="3.30.428.10">
    <property type="entry name" value="HIT-like"/>
    <property type="match status" value="1"/>
</dbReference>
<feature type="domain" description="DUF4931" evidence="1">
    <location>
        <begin position="6"/>
        <end position="128"/>
    </location>
</feature>
<organism evidence="3 4">
    <name type="scientific">Bacillus vallismortis</name>
    <dbReference type="NCBI Taxonomy" id="72361"/>
    <lineage>
        <taxon>Bacteria</taxon>
        <taxon>Bacillati</taxon>
        <taxon>Bacillota</taxon>
        <taxon>Bacilli</taxon>
        <taxon>Bacillales</taxon>
        <taxon>Bacillaceae</taxon>
        <taxon>Bacillus</taxon>
    </lineage>
</organism>
<dbReference type="InterPro" id="IPR046322">
    <property type="entry name" value="DUF4931"/>
</dbReference>
<reference evidence="3" key="1">
    <citation type="submission" date="2022-02" db="EMBL/GenBank/DDBJ databases">
        <title>Crop Bioprotection Bacillus Genome Sequencing.</title>
        <authorList>
            <person name="Dunlap C."/>
        </authorList>
    </citation>
    <scope>NUCLEOTIDE SEQUENCE</scope>
    <source>
        <strain evidence="3">98-1</strain>
    </source>
</reference>
<dbReference type="AlphaFoldDB" id="A0AAP3CLQ0"/>
<protein>
    <submittedName>
        <fullName evidence="3">DUF4931 domain-containing protein</fullName>
    </submittedName>
</protein>
<dbReference type="InterPro" id="IPR036265">
    <property type="entry name" value="HIT-like_sf"/>
</dbReference>